<feature type="non-terminal residue" evidence="1">
    <location>
        <position position="268"/>
    </location>
</feature>
<dbReference type="EMBL" id="UINC01011904">
    <property type="protein sequence ID" value="SVA52264.1"/>
    <property type="molecule type" value="Genomic_DNA"/>
</dbReference>
<reference evidence="1" key="1">
    <citation type="submission" date="2018-05" db="EMBL/GenBank/DDBJ databases">
        <authorList>
            <person name="Lanie J.A."/>
            <person name="Ng W.-L."/>
            <person name="Kazmierczak K.M."/>
            <person name="Andrzejewski T.M."/>
            <person name="Davidsen T.M."/>
            <person name="Wayne K.J."/>
            <person name="Tettelin H."/>
            <person name="Glass J.I."/>
            <person name="Rusch D."/>
            <person name="Podicherti R."/>
            <person name="Tsui H.-C.T."/>
            <person name="Winkler M.E."/>
        </authorList>
    </citation>
    <scope>NUCLEOTIDE SEQUENCE</scope>
</reference>
<name>A0A381WIE1_9ZZZZ</name>
<evidence type="ECO:0000313" key="1">
    <source>
        <dbReference type="EMBL" id="SVA52264.1"/>
    </source>
</evidence>
<proteinExistence type="predicted"/>
<organism evidence="1">
    <name type="scientific">marine metagenome</name>
    <dbReference type="NCBI Taxonomy" id="408172"/>
    <lineage>
        <taxon>unclassified sequences</taxon>
        <taxon>metagenomes</taxon>
        <taxon>ecological metagenomes</taxon>
    </lineage>
</organism>
<dbReference type="AlphaFoldDB" id="A0A381WIE1"/>
<accession>A0A381WIE1</accession>
<protein>
    <submittedName>
        <fullName evidence="1">Uncharacterized protein</fullName>
    </submittedName>
</protein>
<dbReference type="PROSITE" id="PS51257">
    <property type="entry name" value="PROKAR_LIPOPROTEIN"/>
    <property type="match status" value="1"/>
</dbReference>
<gene>
    <name evidence="1" type="ORF">METZ01_LOCUS105118</name>
</gene>
<sequence length="268" mass="30883">MKGITMKRVMQIILPLSILFLIGCEGMLNKDHDRPSTALDTEALAKELTSELGLNGDQENELYSHIKRGERFHPHPASLWELAVHLSETLTEEQLERLLTPPEGTGFHDMSYGLKPEEHERSGPKDEFFIDMVRSLLTEEQLEIFESYLEYRNEQVDILRANLESGDMELDVVMREIKALRSLFRVQLDGLLTDEQKEQLELLMENKKNPRHPRKGPDSESMELIRETMKEALGLTDEQVTALEELRVQFETLQEELSAGYLSSEITE</sequence>